<name>A0AB38YDB8_9GAMM</name>
<sequence>MKRRLIRIGVALLLPLSAIIVTVLLVGNNNGVAPEEEVERLLQVVVLPVSSGAHAPRAEWTGRVVARQRVELTAPVAADVQRVLVNEGGWVAAGDPLIELDTQSPRWDLAQIEADLRDFDASILMARNQHAADRDMLEYDADVVAQAETVLAREMGLLQRGITTEAAVEQARMNLTQARQALRQRQLAIDNHSASLASLEAQRTRLNIALARQQDLLARAAPKAPFAARVGHVNAVEGQLIQAGQPLVSLYSPDSLAWRVILPNGVPDSLQAAIGGELRPIVQSSDTIAEGEVGRYAWFSLPPHTQWAPGETRSAKVYWPAIEGTMLIPTSALYSGNRVFLVNEEQRLSSVVVTVLGVNDSSGEEQWLVDAHGLPADGRILVSRLANIIPGMRVEVTQTLPVPGGEANVVF</sequence>
<reference evidence="1" key="1">
    <citation type="submission" date="2022-07" db="EMBL/GenBank/DDBJ databases">
        <title>Complete genome sequence of Salinispirillum sp. LH10-3-1 capable of multiple carbohydrate inversion isolated from a soda lake.</title>
        <authorList>
            <person name="Liu J."/>
            <person name="Zhai Y."/>
            <person name="Zhang H."/>
            <person name="Yang H."/>
            <person name="Qu J."/>
            <person name="Li J."/>
        </authorList>
    </citation>
    <scope>NUCLEOTIDE SEQUENCE</scope>
    <source>
        <strain evidence="1">LH 10-3-1</strain>
    </source>
</reference>
<dbReference type="Gene3D" id="2.40.30.170">
    <property type="match status" value="1"/>
</dbReference>
<dbReference type="SUPFAM" id="SSF111369">
    <property type="entry name" value="HlyD-like secretion proteins"/>
    <property type="match status" value="1"/>
</dbReference>
<dbReference type="Gene3D" id="1.10.287.470">
    <property type="entry name" value="Helix hairpin bin"/>
    <property type="match status" value="1"/>
</dbReference>
<evidence type="ECO:0000313" key="1">
    <source>
        <dbReference type="EMBL" id="WLD57380.1"/>
    </source>
</evidence>
<dbReference type="GO" id="GO:1990281">
    <property type="term" value="C:efflux pump complex"/>
    <property type="evidence" value="ECO:0007669"/>
    <property type="project" value="TreeGrafter"/>
</dbReference>
<proteinExistence type="predicted"/>
<dbReference type="AlphaFoldDB" id="A0AB38YDB8"/>
<dbReference type="Gene3D" id="2.40.50.100">
    <property type="match status" value="1"/>
</dbReference>
<dbReference type="EMBL" id="CP101717">
    <property type="protein sequence ID" value="WLD57380.1"/>
    <property type="molecule type" value="Genomic_DNA"/>
</dbReference>
<organism evidence="1">
    <name type="scientific">Salinispirillum sp. LH 10-3-1</name>
    <dbReference type="NCBI Taxonomy" id="2952525"/>
    <lineage>
        <taxon>Bacteria</taxon>
        <taxon>Pseudomonadati</taxon>
        <taxon>Pseudomonadota</taxon>
        <taxon>Gammaproteobacteria</taxon>
        <taxon>Oceanospirillales</taxon>
        <taxon>Saccharospirillaceae</taxon>
        <taxon>Salinispirillum</taxon>
    </lineage>
</organism>
<dbReference type="RefSeq" id="WP_304994666.1">
    <property type="nucleotide sequence ID" value="NZ_CP101717.1"/>
</dbReference>
<dbReference type="PANTHER" id="PTHR30469">
    <property type="entry name" value="MULTIDRUG RESISTANCE PROTEIN MDTA"/>
    <property type="match status" value="1"/>
</dbReference>
<gene>
    <name evidence="1" type="ORF">NFC81_11710</name>
</gene>
<protein>
    <submittedName>
        <fullName evidence="1">Biotin/lipoyl-binding protein</fullName>
    </submittedName>
</protein>
<accession>A0AB38YDB8</accession>
<dbReference type="GO" id="GO:0015562">
    <property type="term" value="F:efflux transmembrane transporter activity"/>
    <property type="evidence" value="ECO:0007669"/>
    <property type="project" value="TreeGrafter"/>
</dbReference>
<dbReference type="Gene3D" id="2.40.420.20">
    <property type="match status" value="1"/>
</dbReference>